<name>A0A3A1N839_9FLAO</name>
<dbReference type="RefSeq" id="WP_119608135.1">
    <property type="nucleotide sequence ID" value="NZ_QXFH01000072.1"/>
</dbReference>
<proteinExistence type="predicted"/>
<reference evidence="2 3" key="1">
    <citation type="submission" date="2018-08" db="EMBL/GenBank/DDBJ databases">
        <title>Proposal of Muricauda 72 sp.nov. and Muricauda NH166 sp.nov., isolated from seawater.</title>
        <authorList>
            <person name="Cheng H."/>
            <person name="Wu Y.-H."/>
            <person name="Guo L.-L."/>
            <person name="Xu X.-W."/>
        </authorList>
    </citation>
    <scope>NUCLEOTIDE SEQUENCE [LARGE SCALE GENOMIC DNA]</scope>
    <source>
        <strain evidence="2 3">KCTC 22173</strain>
    </source>
</reference>
<dbReference type="Pfam" id="PF14534">
    <property type="entry name" value="DUF4440"/>
    <property type="match status" value="1"/>
</dbReference>
<dbReference type="AlphaFoldDB" id="A0A3A1N839"/>
<sequence length="150" mass="17025">MKFTIHLLFIVLSFLLHTPEIYSQTNKEEILAIRNASNQALKAYDNTQVLSYLTNDVLTTTGKGTLLSSKKALKQYILEGGESKMYWVRTAKEIMVNEKRGLAWENGVWKGYNPEKGNNAIVGGNYSAMWTKASGKWKIKSQLFVTLEEK</sequence>
<evidence type="ECO:0000313" key="3">
    <source>
        <dbReference type="Proteomes" id="UP000266067"/>
    </source>
</evidence>
<feature type="domain" description="DUF4440" evidence="1">
    <location>
        <begin position="30"/>
        <end position="139"/>
    </location>
</feature>
<dbReference type="Proteomes" id="UP000266067">
    <property type="component" value="Unassembled WGS sequence"/>
</dbReference>
<gene>
    <name evidence="2" type="ORF">D2V08_10595</name>
</gene>
<protein>
    <submittedName>
        <fullName evidence="2">Nuclear transport factor 2 family protein</fullName>
    </submittedName>
</protein>
<organism evidence="2 3">
    <name type="scientific">Flagellimonas lutimaris</name>
    <dbReference type="NCBI Taxonomy" id="475082"/>
    <lineage>
        <taxon>Bacteria</taxon>
        <taxon>Pseudomonadati</taxon>
        <taxon>Bacteroidota</taxon>
        <taxon>Flavobacteriia</taxon>
        <taxon>Flavobacteriales</taxon>
        <taxon>Flavobacteriaceae</taxon>
        <taxon>Flagellimonas</taxon>
    </lineage>
</organism>
<evidence type="ECO:0000313" key="2">
    <source>
        <dbReference type="EMBL" id="RIV32870.1"/>
    </source>
</evidence>
<keyword evidence="3" id="KW-1185">Reference proteome</keyword>
<dbReference type="OrthoDB" id="7375768at2"/>
<dbReference type="InterPro" id="IPR032710">
    <property type="entry name" value="NTF2-like_dom_sf"/>
</dbReference>
<comment type="caution">
    <text evidence="2">The sequence shown here is derived from an EMBL/GenBank/DDBJ whole genome shotgun (WGS) entry which is preliminary data.</text>
</comment>
<dbReference type="SUPFAM" id="SSF54427">
    <property type="entry name" value="NTF2-like"/>
    <property type="match status" value="1"/>
</dbReference>
<dbReference type="EMBL" id="QXFH01000072">
    <property type="protein sequence ID" value="RIV32870.1"/>
    <property type="molecule type" value="Genomic_DNA"/>
</dbReference>
<accession>A0A3A1N839</accession>
<dbReference type="InterPro" id="IPR027843">
    <property type="entry name" value="DUF4440"/>
</dbReference>
<evidence type="ECO:0000259" key="1">
    <source>
        <dbReference type="Pfam" id="PF14534"/>
    </source>
</evidence>
<dbReference type="Gene3D" id="3.10.450.50">
    <property type="match status" value="1"/>
</dbReference>